<sequence length="174" mass="19588">MKTLILTMLALTLAVPGHAEDITSIPSYVEMKVLSCSSALPLIEQKIKGEGYSAKELEETRISAKYFSLFTAQPLQEVEYIRSYYDHSMDTYKGRIKNLNKTVVRQFMSPGNSVDFCNTYYLGKTQVFEITKGLSCGEIKASQKHVTIAQCLTELPTAHGMQVKISEMKKFPTR</sequence>
<dbReference type="Proteomes" id="UP000646911">
    <property type="component" value="Unassembled WGS sequence"/>
</dbReference>
<proteinExistence type="predicted"/>
<feature type="chain" id="PRO_5045086838" evidence="1">
    <location>
        <begin position="20"/>
        <end position="174"/>
    </location>
</feature>
<evidence type="ECO:0000256" key="1">
    <source>
        <dbReference type="SAM" id="SignalP"/>
    </source>
</evidence>
<organism evidence="2 3">
    <name type="scientific">Undibacterium umbellatum</name>
    <dbReference type="NCBI Taxonomy" id="2762300"/>
    <lineage>
        <taxon>Bacteria</taxon>
        <taxon>Pseudomonadati</taxon>
        <taxon>Pseudomonadota</taxon>
        <taxon>Betaproteobacteria</taxon>
        <taxon>Burkholderiales</taxon>
        <taxon>Oxalobacteraceae</taxon>
        <taxon>Undibacterium</taxon>
    </lineage>
</organism>
<evidence type="ECO:0000313" key="2">
    <source>
        <dbReference type="EMBL" id="MBC3907166.1"/>
    </source>
</evidence>
<keyword evidence="1" id="KW-0732">Signal</keyword>
<name>A0ABR6Z6J0_9BURK</name>
<comment type="caution">
    <text evidence="2">The sequence shown here is derived from an EMBL/GenBank/DDBJ whole genome shotgun (WGS) entry which is preliminary data.</text>
</comment>
<dbReference type="RefSeq" id="WP_186952409.1">
    <property type="nucleotide sequence ID" value="NZ_JACOFX010000002.1"/>
</dbReference>
<reference evidence="2 3" key="1">
    <citation type="submission" date="2020-08" db="EMBL/GenBank/DDBJ databases">
        <title>Novel species isolated from subtropical streams in China.</title>
        <authorList>
            <person name="Lu H."/>
        </authorList>
    </citation>
    <scope>NUCLEOTIDE SEQUENCE [LARGE SCALE GENOMIC DNA]</scope>
    <source>
        <strain evidence="2 3">NL8W</strain>
    </source>
</reference>
<dbReference type="EMBL" id="JACOFX010000002">
    <property type="protein sequence ID" value="MBC3907166.1"/>
    <property type="molecule type" value="Genomic_DNA"/>
</dbReference>
<accession>A0ABR6Z6J0</accession>
<gene>
    <name evidence="2" type="ORF">H8L47_06285</name>
</gene>
<keyword evidence="3" id="KW-1185">Reference proteome</keyword>
<evidence type="ECO:0000313" key="3">
    <source>
        <dbReference type="Proteomes" id="UP000646911"/>
    </source>
</evidence>
<protein>
    <submittedName>
        <fullName evidence="2">Uncharacterized protein</fullName>
    </submittedName>
</protein>
<feature type="signal peptide" evidence="1">
    <location>
        <begin position="1"/>
        <end position="19"/>
    </location>
</feature>